<dbReference type="OMA" id="PTWQSTY"/>
<dbReference type="EMBL" id="LR899013">
    <property type="protein sequence ID" value="CAD7090783.1"/>
    <property type="molecule type" value="Genomic_DNA"/>
</dbReference>
<dbReference type="FunCoup" id="A0A7R8Z094">
    <property type="interactions" value="1750"/>
</dbReference>
<organism evidence="4 5">
    <name type="scientific">Hermetia illucens</name>
    <name type="common">Black soldier fly</name>
    <dbReference type="NCBI Taxonomy" id="343691"/>
    <lineage>
        <taxon>Eukaryota</taxon>
        <taxon>Metazoa</taxon>
        <taxon>Ecdysozoa</taxon>
        <taxon>Arthropoda</taxon>
        <taxon>Hexapoda</taxon>
        <taxon>Insecta</taxon>
        <taxon>Pterygota</taxon>
        <taxon>Neoptera</taxon>
        <taxon>Endopterygota</taxon>
        <taxon>Diptera</taxon>
        <taxon>Brachycera</taxon>
        <taxon>Stratiomyomorpha</taxon>
        <taxon>Stratiomyidae</taxon>
        <taxon>Hermetiinae</taxon>
        <taxon>Hermetia</taxon>
    </lineage>
</organism>
<keyword evidence="3" id="KW-0576">Peroxisome</keyword>
<evidence type="ECO:0000313" key="5">
    <source>
        <dbReference type="Proteomes" id="UP000594454"/>
    </source>
</evidence>
<dbReference type="Pfam" id="PF08610">
    <property type="entry name" value="Pex16"/>
    <property type="match status" value="1"/>
</dbReference>
<evidence type="ECO:0000256" key="3">
    <source>
        <dbReference type="RuleBase" id="RU365003"/>
    </source>
</evidence>
<dbReference type="PANTHER" id="PTHR13299">
    <property type="entry name" value="PEROXISOMAL MEMBRANE PROTEIN PEX16"/>
    <property type="match status" value="1"/>
</dbReference>
<evidence type="ECO:0000313" key="4">
    <source>
        <dbReference type="EMBL" id="CAD7090783.1"/>
    </source>
</evidence>
<evidence type="ECO:0000256" key="1">
    <source>
        <dbReference type="ARBA" id="ARBA00009505"/>
    </source>
</evidence>
<accession>A0A7R8Z094</accession>
<keyword evidence="5" id="KW-1185">Reference proteome</keyword>
<dbReference type="GO" id="GO:0005778">
    <property type="term" value="C:peroxisomal membrane"/>
    <property type="evidence" value="ECO:0007669"/>
    <property type="project" value="UniProtKB-SubCell"/>
</dbReference>
<dbReference type="PANTHER" id="PTHR13299:SF0">
    <property type="entry name" value="PEROXISOMAL MEMBRANE PROTEIN PEX16"/>
    <property type="match status" value="1"/>
</dbReference>
<name>A0A7R8Z094_HERIL</name>
<dbReference type="OrthoDB" id="2021143at2759"/>
<sequence length="335" mass="38926">MALSSEKLNNLFSKYKKWVSENPQLVSDVETTAKWVSYFIAGRLSNSTVTSELIYSLSNILVLFNDRIIEKANTVNWRSDGNGDRIKVFLTTLEYCEVFIELSAKSLWGQRGKWFIIVVVQVVKSIARYLLLKQYSEEIIRVPAIPQLNRKKLEEVAATQPTDDYYVSQSAFFFKLKRSGRVIRKIEGAPPLHLRTWKPLDTGTKRGVLNTPELSNAEILYIAKPLIHLGAIRVFGYKSWKSYSLALLCDLASIRIYYNNRHLLNKQQKLELSRRCVNLLLYLMRSPFYERATEKRLLSFLTSLGNNIPLLKMICNPLAQYIPQWQDTYFYMWPT</sequence>
<protein>
    <recommendedName>
        <fullName evidence="2 3">Peroxisomal membrane protein PEX16</fullName>
    </recommendedName>
</protein>
<dbReference type="InParanoid" id="A0A7R8Z094"/>
<dbReference type="GO" id="GO:0007031">
    <property type="term" value="P:peroxisome organization"/>
    <property type="evidence" value="ECO:0007669"/>
    <property type="project" value="UniProtKB-KW"/>
</dbReference>
<dbReference type="AlphaFoldDB" id="A0A7R8Z094"/>
<reference evidence="4 5" key="1">
    <citation type="submission" date="2020-11" db="EMBL/GenBank/DDBJ databases">
        <authorList>
            <person name="Wallbank WR R."/>
            <person name="Pardo Diaz C."/>
            <person name="Kozak K."/>
            <person name="Martin S."/>
            <person name="Jiggins C."/>
            <person name="Moest M."/>
            <person name="Warren A I."/>
            <person name="Generalovic N T."/>
            <person name="Byers J.R.P. K."/>
            <person name="Montejo-Kovacevich G."/>
            <person name="Yen C E."/>
        </authorList>
    </citation>
    <scope>NUCLEOTIDE SEQUENCE [LARGE SCALE GENOMIC DNA]</scope>
</reference>
<proteinExistence type="inferred from homology"/>
<comment type="subcellular location">
    <subcellularLocation>
        <location evidence="3">Peroxisome membrane</location>
    </subcellularLocation>
</comment>
<comment type="similarity">
    <text evidence="1 3">Belongs to the peroxin-16 family.</text>
</comment>
<keyword evidence="3" id="KW-0962">Peroxisome biogenesis</keyword>
<dbReference type="InterPro" id="IPR013919">
    <property type="entry name" value="Pex16"/>
</dbReference>
<gene>
    <name evidence="4" type="ORF">HERILL_LOCUS13243</name>
</gene>
<evidence type="ECO:0000256" key="2">
    <source>
        <dbReference type="ARBA" id="ARBA00018577"/>
    </source>
</evidence>
<dbReference type="Proteomes" id="UP000594454">
    <property type="component" value="Chromosome 5"/>
</dbReference>